<evidence type="ECO:0000313" key="2">
    <source>
        <dbReference type="Proteomes" id="UP000094893"/>
    </source>
</evidence>
<gene>
    <name evidence="1" type="ORF">A6P07_09410</name>
</gene>
<dbReference type="RefSeq" id="WP_024892338.1">
    <property type="nucleotide sequence ID" value="NZ_LWSA01000130.1"/>
</dbReference>
<proteinExistence type="predicted"/>
<evidence type="ECO:0008006" key="3">
    <source>
        <dbReference type="Google" id="ProtNLM"/>
    </source>
</evidence>
<accession>A0A1C2JB11</accession>
<dbReference type="EMBL" id="LWSA01000130">
    <property type="protein sequence ID" value="OCX72829.1"/>
    <property type="molecule type" value="Genomic_DNA"/>
</dbReference>
<organism evidence="1 2">
    <name type="scientific">Acidithiobacillus thiooxidans</name>
    <name type="common">Thiobacillus thiooxidans</name>
    <dbReference type="NCBI Taxonomy" id="930"/>
    <lineage>
        <taxon>Bacteria</taxon>
        <taxon>Pseudomonadati</taxon>
        <taxon>Pseudomonadota</taxon>
        <taxon>Acidithiobacillia</taxon>
        <taxon>Acidithiobacillales</taxon>
        <taxon>Acidithiobacillaceae</taxon>
        <taxon>Acidithiobacillus</taxon>
    </lineage>
</organism>
<protein>
    <recommendedName>
        <fullName evidence="3">Calcineurin-like phosphoesterase domain-containing protein</fullName>
    </recommendedName>
</protein>
<sequence>MSTKTKLSQIIATIIEVMDDKILRGSMGEIGGLFEKGQHQTLVVFEKQIGKLFSPEEVEYLRANHFFLLAKRVNRKECAVYDWTAMFSKDEELERIQAQAREAERIGRTEAKRLALLRAHVSKEKTLASMLEQAMLSHPNVRLDAGSFTDKVKPGKGNLGVPLLFLSDLHYSEVVQADQIDGMNAYDVEIANKRINRVFENTHKMLSSHLKADHGSIVVAMGGDMISGDIHEELKETNDLRTTEAVFNLADRLALGLKGLASEFKTVHVPCVVGNHGRLTKKPTAKNFGLDNWDYVLYTMIAQQLKREAPNVIVHPTRGMDLDFQIFNTRYKLTHGNQFKSNGGIGGIWPSLMRGNANRQKRAGIFGQTYDFLMMGHFHQLGYVEDLIVNGSVKGYDEYASSKGLPFERARQALWLTHPEEGRTITSQVFADEDPARSKQRSVKGTAFHITA</sequence>
<reference evidence="1 2" key="1">
    <citation type="journal article" date="2016" name="Int. J. Mol. Sci.">
        <title>Comparative genomics of the extreme acidophile Acidithiobacillus thiooxidans reveals intraspecific divergence and niche adaptation.</title>
        <authorList>
            <person name="Zhang X."/>
            <person name="Feng X."/>
            <person name="Tao J."/>
            <person name="Ma L."/>
            <person name="Xiao Y."/>
            <person name="Liang Y."/>
            <person name="Liu X."/>
            <person name="Yin H."/>
        </authorList>
    </citation>
    <scope>NUCLEOTIDE SEQUENCE [LARGE SCALE GENOMIC DNA]</scope>
    <source>
        <strain evidence="1 2">A02</strain>
    </source>
</reference>
<name>A0A1C2JB11_ACITH</name>
<dbReference type="AlphaFoldDB" id="A0A1C2JB11"/>
<dbReference type="Proteomes" id="UP000094893">
    <property type="component" value="Unassembled WGS sequence"/>
</dbReference>
<evidence type="ECO:0000313" key="1">
    <source>
        <dbReference type="EMBL" id="OCX72829.1"/>
    </source>
</evidence>
<comment type="caution">
    <text evidence="1">The sequence shown here is derived from an EMBL/GenBank/DDBJ whole genome shotgun (WGS) entry which is preliminary data.</text>
</comment>